<evidence type="ECO:0000256" key="11">
    <source>
        <dbReference type="SAM" id="Coils"/>
    </source>
</evidence>
<feature type="region of interest" description="Disordered" evidence="12">
    <location>
        <begin position="817"/>
        <end position="840"/>
    </location>
</feature>
<reference evidence="13" key="3">
    <citation type="submission" date="2025-09" db="UniProtKB">
        <authorList>
            <consortium name="Ensembl"/>
        </authorList>
    </citation>
    <scope>IDENTIFICATION</scope>
    <source>
        <strain evidence="13">Boxer</strain>
    </source>
</reference>
<organism evidence="13 14">
    <name type="scientific">Canis lupus familiaris</name>
    <name type="common">Dog</name>
    <name type="synonym">Canis familiaris</name>
    <dbReference type="NCBI Taxonomy" id="9615"/>
    <lineage>
        <taxon>Eukaryota</taxon>
        <taxon>Metazoa</taxon>
        <taxon>Chordata</taxon>
        <taxon>Craniata</taxon>
        <taxon>Vertebrata</taxon>
        <taxon>Euteleostomi</taxon>
        <taxon>Mammalia</taxon>
        <taxon>Eutheria</taxon>
        <taxon>Laurasiatheria</taxon>
        <taxon>Carnivora</taxon>
        <taxon>Caniformia</taxon>
        <taxon>Canidae</taxon>
        <taxon>Canis</taxon>
    </lineage>
</organism>
<evidence type="ECO:0000313" key="14">
    <source>
        <dbReference type="Proteomes" id="UP000805418"/>
    </source>
</evidence>
<comment type="similarity">
    <text evidence="2">Belongs to the GRINL1 family.</text>
</comment>
<dbReference type="Pfam" id="PF15328">
    <property type="entry name" value="GCOM2"/>
    <property type="match status" value="1"/>
</dbReference>
<feature type="compositionally biased region" description="Basic residues" evidence="12">
    <location>
        <begin position="49"/>
        <end position="61"/>
    </location>
</feature>
<protein>
    <recommendedName>
        <fullName evidence="8">DNA-directed RNA polymerase II subunit GRINL1A</fullName>
    </recommendedName>
    <alternativeName>
        <fullName evidence="10">DNA-directed RNA polymerase II subunit M</fullName>
    </alternativeName>
    <alternativeName>
        <fullName evidence="9">Glutamate receptor-like protein 1A</fullName>
    </alternativeName>
</protein>
<evidence type="ECO:0000256" key="9">
    <source>
        <dbReference type="ARBA" id="ARBA00029649"/>
    </source>
</evidence>
<feature type="compositionally biased region" description="Pro residues" evidence="12">
    <location>
        <begin position="125"/>
        <end position="166"/>
    </location>
</feature>
<feature type="compositionally biased region" description="Basic and acidic residues" evidence="12">
    <location>
        <begin position="963"/>
        <end position="975"/>
    </location>
</feature>
<feature type="coiled-coil region" evidence="11">
    <location>
        <begin position="393"/>
        <end position="630"/>
    </location>
</feature>
<evidence type="ECO:0000256" key="2">
    <source>
        <dbReference type="ARBA" id="ARBA00009876"/>
    </source>
</evidence>
<keyword evidence="7" id="KW-0539">Nucleus</keyword>
<dbReference type="GO" id="GO:0003711">
    <property type="term" value="F:transcription elongation factor activity"/>
    <property type="evidence" value="ECO:0007669"/>
    <property type="project" value="InterPro"/>
</dbReference>
<feature type="compositionally biased region" description="Low complexity" evidence="12">
    <location>
        <begin position="767"/>
        <end position="779"/>
    </location>
</feature>
<evidence type="ECO:0000256" key="5">
    <source>
        <dbReference type="ARBA" id="ARBA00023054"/>
    </source>
</evidence>
<dbReference type="PANTHER" id="PTHR23171">
    <property type="entry name" value="GDOWN1"/>
    <property type="match status" value="1"/>
</dbReference>
<feature type="region of interest" description="Disordered" evidence="12">
    <location>
        <begin position="1"/>
        <end position="281"/>
    </location>
</feature>
<keyword evidence="4" id="KW-0597">Phosphoprotein</keyword>
<evidence type="ECO:0000256" key="10">
    <source>
        <dbReference type="ARBA" id="ARBA00033073"/>
    </source>
</evidence>
<dbReference type="GO" id="GO:0006368">
    <property type="term" value="P:transcription elongation by RNA polymerase II"/>
    <property type="evidence" value="ECO:0007669"/>
    <property type="project" value="InterPro"/>
</dbReference>
<feature type="coiled-coil region" evidence="11">
    <location>
        <begin position="330"/>
        <end position="357"/>
    </location>
</feature>
<dbReference type="InterPro" id="IPR026213">
    <property type="entry name" value="GRINL1"/>
</dbReference>
<feature type="compositionally biased region" description="Pro residues" evidence="12">
    <location>
        <begin position="80"/>
        <end position="111"/>
    </location>
</feature>
<feature type="compositionally biased region" description="Low complexity" evidence="12">
    <location>
        <begin position="8"/>
        <end position="19"/>
    </location>
</feature>
<feature type="region of interest" description="Disordered" evidence="12">
    <location>
        <begin position="855"/>
        <end position="895"/>
    </location>
</feature>
<feature type="compositionally biased region" description="Basic and acidic residues" evidence="12">
    <location>
        <begin position="818"/>
        <end position="827"/>
    </location>
</feature>
<proteinExistence type="inferred from homology"/>
<feature type="compositionally biased region" description="Pro residues" evidence="12">
    <location>
        <begin position="28"/>
        <end position="48"/>
    </location>
</feature>
<feature type="region of interest" description="Disordered" evidence="12">
    <location>
        <begin position="953"/>
        <end position="983"/>
    </location>
</feature>
<evidence type="ECO:0000256" key="6">
    <source>
        <dbReference type="ARBA" id="ARBA00023163"/>
    </source>
</evidence>
<evidence type="ECO:0000256" key="7">
    <source>
        <dbReference type="ARBA" id="ARBA00023242"/>
    </source>
</evidence>
<evidence type="ECO:0000256" key="12">
    <source>
        <dbReference type="SAM" id="MobiDB-lite"/>
    </source>
</evidence>
<dbReference type="GO" id="GO:0051685">
    <property type="term" value="P:maintenance of ER location"/>
    <property type="evidence" value="ECO:0000318"/>
    <property type="project" value="GO_Central"/>
</dbReference>
<accession>A0A8I3Q358</accession>
<evidence type="ECO:0000256" key="3">
    <source>
        <dbReference type="ARBA" id="ARBA00022478"/>
    </source>
</evidence>
<reference evidence="13" key="1">
    <citation type="submission" date="2020-03" db="EMBL/GenBank/DDBJ databases">
        <title>Long-read based genome assembly of a Labrador retriever dog.</title>
        <authorList>
            <person name="Eory L."/>
            <person name="Zhang W."/>
            <person name="Schoenebeck J."/>
        </authorList>
    </citation>
    <scope>NUCLEOTIDE SEQUENCE [LARGE SCALE GENOMIC DNA]</scope>
    <source>
        <strain evidence="13">Labrador retriever</strain>
    </source>
</reference>
<dbReference type="PANTHER" id="PTHR23171:SF5">
    <property type="entry name" value="DNA-DIRECTED RNA POLYMERASE II SUBUNIT GRINL1A"/>
    <property type="match status" value="1"/>
</dbReference>
<evidence type="ECO:0000256" key="4">
    <source>
        <dbReference type="ARBA" id="ARBA00022553"/>
    </source>
</evidence>
<dbReference type="OrthoDB" id="8788688at2759"/>
<feature type="compositionally biased region" description="Pro residues" evidence="12">
    <location>
        <begin position="177"/>
        <end position="186"/>
    </location>
</feature>
<comment type="subcellular location">
    <subcellularLocation>
        <location evidence="1">Nucleus</location>
    </subcellularLocation>
</comment>
<dbReference type="GeneTree" id="ENSGT00950000183065"/>
<dbReference type="GO" id="GO:0031674">
    <property type="term" value="C:I band"/>
    <property type="evidence" value="ECO:0000318"/>
    <property type="project" value="GO_Central"/>
</dbReference>
<feature type="compositionally biased region" description="Basic and acidic residues" evidence="12">
    <location>
        <begin position="259"/>
        <end position="270"/>
    </location>
</feature>
<sequence>MQADGSGRRAAAPPLRARPCPCPCPCPCPRPAPPRPSAPAPPPPPRQSRPPRRPRPRRPRQPRPPPAPPQPERLQTHPAPLAPPPLAPPPPRWPRPRPAGPAPTGPAPHQPRPCRPRRSPSGYRPTPPRWPRPAGPAPLAPPPLTPPPPPLAPPPPHWPRPPPARPLPERLRSRASPPAPSSPPGPAVGRTARAQGGLGGLFPPEQRRSPPAAGRRRGMLRSTSTVTLLSGGGARAPSRRANVCRLRLTVPPESPALEPGEKKLERKEQLPELSNGEPTRKLPQGVVYGVVRRSDPNEQKEMVVYGWSTNQLKEEMNYIRDVRATLEKVRKRMYGDYDEMRQKIRQLTQELSASQAQQEYLESHIQTQSSALDSFNAMNSTLTSDSIGLQKTLVDVTLENSNIKDQIRDLQQTYEASMGQLREKQRQLEVAQVENQLLKMKVESSQEANAEVMREMTRKLYSQYEERLQEQQQKHNAEKEALLEETKSFLKAIEEANKKMEAAEISLVEKDQRIGELDRLIERMEKERHQLQLQLLEHETEMSVEITDSDKERYQQLEEASASLRERIRHLDDMVHCQQKKVKQMVEEIESLKKKVQQKQLLILQLLEKISFLEGENNELQSRLDYLIETQAKPEVETREIGVGCDLLTRKFICKLPDKGKKILDSVAKLKAAIAECEEVRRKSELFHPVSLDCELKQKAIAVVDVDTDKAQNSDQVLDTSSLVCGSSSVSNIKSSQTTSQQQGLVHPFGESYEEAPEVEYTVNRCPASSSRARAPSSSEANVRLPQHRVSRQAEDNSSSSYNLFIDKLQRITIVDPGEGHSEESRSAENLGRLRSGAQKKPHYMEVLEIRAKNPVPPAHKFKTNVLPSQHNDESASSHWQRRGSPLSSEERRLRDKQHLDDITAARLLPLHHMPTQLLSIEESLALQKQQKQSYEEMQAKLAAQKLAERLNIKMQSYNPEGETSRKYREVRDEDDRSSDDEF</sequence>
<keyword evidence="3" id="KW-0240">DNA-directed RNA polymerase</keyword>
<feature type="region of interest" description="Disordered" evidence="12">
    <location>
        <begin position="765"/>
        <end position="798"/>
    </location>
</feature>
<dbReference type="AlphaFoldDB" id="A0A8I3Q358"/>
<feature type="compositionally biased region" description="Pro residues" evidence="12">
    <location>
        <begin position="62"/>
        <end position="71"/>
    </location>
</feature>
<gene>
    <name evidence="13" type="primary">MYZAP</name>
</gene>
<reference evidence="13" key="2">
    <citation type="submission" date="2025-08" db="UniProtKB">
        <authorList>
            <consortium name="Ensembl"/>
        </authorList>
    </citation>
    <scope>IDENTIFICATION</scope>
    <source>
        <strain evidence="13">Boxer</strain>
    </source>
</reference>
<name>A0A8I3Q358_CANLF</name>
<evidence type="ECO:0000256" key="8">
    <source>
        <dbReference type="ARBA" id="ARBA00024236"/>
    </source>
</evidence>
<evidence type="ECO:0000256" key="1">
    <source>
        <dbReference type="ARBA" id="ARBA00004123"/>
    </source>
</evidence>
<dbReference type="Proteomes" id="UP000805418">
    <property type="component" value="Chromosome 30"/>
</dbReference>
<evidence type="ECO:0000313" key="13">
    <source>
        <dbReference type="Ensembl" id="ENSCAFP00845041779.1"/>
    </source>
</evidence>
<dbReference type="GO" id="GO:0005665">
    <property type="term" value="C:RNA polymerase II, core complex"/>
    <property type="evidence" value="ECO:0000318"/>
    <property type="project" value="GO_Central"/>
</dbReference>
<dbReference type="InterPro" id="IPR051375">
    <property type="entry name" value="Tuftelin_GRINL1A/MYZAP/CCD68"/>
</dbReference>
<dbReference type="Ensembl" id="ENSCAFT00845053208.1">
    <property type="protein sequence ID" value="ENSCAFP00845041779.1"/>
    <property type="gene ID" value="ENSCAFG00845030020.1"/>
</dbReference>
<keyword evidence="5 11" id="KW-0175">Coiled coil</keyword>
<keyword evidence="6" id="KW-0804">Transcription</keyword>
<keyword evidence="14" id="KW-1185">Reference proteome</keyword>